<dbReference type="EMBL" id="JBHSIU010000011">
    <property type="protein sequence ID" value="MFC4998333.1"/>
    <property type="molecule type" value="Genomic_DNA"/>
</dbReference>
<name>A0ABV9VPS6_9ACTN</name>
<accession>A0ABV9VPS6</accession>
<evidence type="ECO:0000313" key="2">
    <source>
        <dbReference type="EMBL" id="MFC4998333.1"/>
    </source>
</evidence>
<dbReference type="Gene3D" id="3.10.450.50">
    <property type="match status" value="1"/>
</dbReference>
<proteinExistence type="predicted"/>
<comment type="caution">
    <text evidence="2">The sequence shown here is derived from an EMBL/GenBank/DDBJ whole genome shotgun (WGS) entry which is preliminary data.</text>
</comment>
<dbReference type="InterPro" id="IPR027843">
    <property type="entry name" value="DUF4440"/>
</dbReference>
<dbReference type="SUPFAM" id="SSF54427">
    <property type="entry name" value="NTF2-like"/>
    <property type="match status" value="1"/>
</dbReference>
<evidence type="ECO:0000259" key="1">
    <source>
        <dbReference type="Pfam" id="PF14534"/>
    </source>
</evidence>
<dbReference type="NCBIfam" id="TIGR02246">
    <property type="entry name" value="SgcJ/EcaC family oxidoreductase"/>
    <property type="match status" value="1"/>
</dbReference>
<dbReference type="InterPro" id="IPR011944">
    <property type="entry name" value="Steroid_delta5-4_isomerase"/>
</dbReference>
<dbReference type="Proteomes" id="UP001595912">
    <property type="component" value="Unassembled WGS sequence"/>
</dbReference>
<dbReference type="Pfam" id="PF14534">
    <property type="entry name" value="DUF4440"/>
    <property type="match status" value="1"/>
</dbReference>
<gene>
    <name evidence="2" type="ORF">ACFPIJ_10855</name>
</gene>
<dbReference type="InterPro" id="IPR032710">
    <property type="entry name" value="NTF2-like_dom_sf"/>
</dbReference>
<sequence length="145" mass="15422">MTTEVSTDQTNQSNQADQANQAAAVAAVPQRVVTAWAAQDADAFADVFTADGTMILPGQFLKGRDDINAFMSKAFAGPYLGTRVTGEPLDLRVRDNLAVIVTYGGVLASGDTQVSDAQAIRATWVVVKEDDGQWRLAAYQNSPAN</sequence>
<protein>
    <submittedName>
        <fullName evidence="2">SgcJ/EcaC family oxidoreductase</fullName>
    </submittedName>
</protein>
<keyword evidence="3" id="KW-1185">Reference proteome</keyword>
<evidence type="ECO:0000313" key="3">
    <source>
        <dbReference type="Proteomes" id="UP001595912"/>
    </source>
</evidence>
<organism evidence="2 3">
    <name type="scientific">Dactylosporangium cerinum</name>
    <dbReference type="NCBI Taxonomy" id="1434730"/>
    <lineage>
        <taxon>Bacteria</taxon>
        <taxon>Bacillati</taxon>
        <taxon>Actinomycetota</taxon>
        <taxon>Actinomycetes</taxon>
        <taxon>Micromonosporales</taxon>
        <taxon>Micromonosporaceae</taxon>
        <taxon>Dactylosporangium</taxon>
    </lineage>
</organism>
<dbReference type="RefSeq" id="WP_380114586.1">
    <property type="nucleotide sequence ID" value="NZ_JBHSIU010000011.1"/>
</dbReference>
<reference evidence="3" key="1">
    <citation type="journal article" date="2019" name="Int. J. Syst. Evol. Microbiol.">
        <title>The Global Catalogue of Microorganisms (GCM) 10K type strain sequencing project: providing services to taxonomists for standard genome sequencing and annotation.</title>
        <authorList>
            <consortium name="The Broad Institute Genomics Platform"/>
            <consortium name="The Broad Institute Genome Sequencing Center for Infectious Disease"/>
            <person name="Wu L."/>
            <person name="Ma J."/>
        </authorList>
    </citation>
    <scope>NUCLEOTIDE SEQUENCE [LARGE SCALE GENOMIC DNA]</scope>
    <source>
        <strain evidence="3">CGMCC 4.7152</strain>
    </source>
</reference>
<feature type="domain" description="DUF4440" evidence="1">
    <location>
        <begin position="26"/>
        <end position="136"/>
    </location>
</feature>